<comment type="caution">
    <text evidence="1">The sequence shown here is derived from an EMBL/GenBank/DDBJ whole genome shotgun (WGS) entry which is preliminary data.</text>
</comment>
<gene>
    <name evidence="1" type="ORF">IEQ34_006262</name>
</gene>
<organism evidence="1 2">
    <name type="scientific">Dendrobium chrysotoxum</name>
    <name type="common">Orchid</name>
    <dbReference type="NCBI Taxonomy" id="161865"/>
    <lineage>
        <taxon>Eukaryota</taxon>
        <taxon>Viridiplantae</taxon>
        <taxon>Streptophyta</taxon>
        <taxon>Embryophyta</taxon>
        <taxon>Tracheophyta</taxon>
        <taxon>Spermatophyta</taxon>
        <taxon>Magnoliopsida</taxon>
        <taxon>Liliopsida</taxon>
        <taxon>Asparagales</taxon>
        <taxon>Orchidaceae</taxon>
        <taxon>Epidendroideae</taxon>
        <taxon>Malaxideae</taxon>
        <taxon>Dendrobiinae</taxon>
        <taxon>Dendrobium</taxon>
    </lineage>
</organism>
<name>A0AAV7HEF3_DENCH</name>
<dbReference type="PROSITE" id="PS51257">
    <property type="entry name" value="PROKAR_LIPOPROTEIN"/>
    <property type="match status" value="1"/>
</dbReference>
<accession>A0AAV7HEF3</accession>
<dbReference type="PANTHER" id="PTHR33698:SF6">
    <property type="entry name" value="TRANSMEMBRANE PROTEIN"/>
    <property type="match status" value="1"/>
</dbReference>
<dbReference type="PANTHER" id="PTHR33698">
    <property type="entry name" value="NUCLEAR TRANSPORT FACTOR 2 (NTF2)-LIKE PROTEIN"/>
    <property type="match status" value="1"/>
</dbReference>
<sequence length="336" mass="37864">MTFPLRWIGSKGDDRSLPLVNAAISCALAIESHEACEPPLPSPCLCFLRRLPVESEAETFLSKATTEARHCEGTEDPCTPFSGVVGLKILRLRSPNTRMGLDKHVVGTHVTSRDAARMANSITIDMAADTIIDNIVEILSSQFHLQTCPSIISTHLLPPKTLKFQPFNRNFTNKSYGRSSIRCRSPKSFGDREKNDQRIHNKKKSIIESIPELLLGDEIPNFSFSLPAMLILLGKEQIYEMINHFITFLKKHIEFIVRPAADGGADVGIKWYIEWKDKDLHLGRGCTVDSSHVYYGRIFLRNGKNLLDPLLKWKPTKLIGKEVPSRLQFFLHSAEN</sequence>
<dbReference type="Proteomes" id="UP000775213">
    <property type="component" value="Unassembled WGS sequence"/>
</dbReference>
<keyword evidence="2" id="KW-1185">Reference proteome</keyword>
<dbReference type="AlphaFoldDB" id="A0AAV7HEF3"/>
<evidence type="ECO:0000313" key="2">
    <source>
        <dbReference type="Proteomes" id="UP000775213"/>
    </source>
</evidence>
<evidence type="ECO:0000313" key="1">
    <source>
        <dbReference type="EMBL" id="KAH0466159.1"/>
    </source>
</evidence>
<reference evidence="1 2" key="1">
    <citation type="journal article" date="2021" name="Hortic Res">
        <title>Chromosome-scale assembly of the Dendrobium chrysotoxum genome enhances the understanding of orchid evolution.</title>
        <authorList>
            <person name="Zhang Y."/>
            <person name="Zhang G.Q."/>
            <person name="Zhang D."/>
            <person name="Liu X.D."/>
            <person name="Xu X.Y."/>
            <person name="Sun W.H."/>
            <person name="Yu X."/>
            <person name="Zhu X."/>
            <person name="Wang Z.W."/>
            <person name="Zhao X."/>
            <person name="Zhong W.Y."/>
            <person name="Chen H."/>
            <person name="Yin W.L."/>
            <person name="Huang T."/>
            <person name="Niu S.C."/>
            <person name="Liu Z.J."/>
        </authorList>
    </citation>
    <scope>NUCLEOTIDE SEQUENCE [LARGE SCALE GENOMIC DNA]</scope>
    <source>
        <strain evidence="1">Lindl</strain>
    </source>
</reference>
<protein>
    <submittedName>
        <fullName evidence="1">Uncharacterized protein</fullName>
    </submittedName>
</protein>
<proteinExistence type="predicted"/>
<dbReference type="EMBL" id="JAGFBR010000006">
    <property type="protein sequence ID" value="KAH0466159.1"/>
    <property type="molecule type" value="Genomic_DNA"/>
</dbReference>